<gene>
    <name evidence="3" type="ORF">CYCCA115_LOCUS12093</name>
</gene>
<reference evidence="3" key="1">
    <citation type="submission" date="2023-08" db="EMBL/GenBank/DDBJ databases">
        <authorList>
            <person name="Audoor S."/>
            <person name="Bilcke G."/>
        </authorList>
    </citation>
    <scope>NUCLEOTIDE SEQUENCE</scope>
</reference>
<dbReference type="AlphaFoldDB" id="A0AAD2JGV3"/>
<keyword evidence="4" id="KW-1185">Reference proteome</keyword>
<comment type="caution">
    <text evidence="3">The sequence shown here is derived from an EMBL/GenBank/DDBJ whole genome shotgun (WGS) entry which is preliminary data.</text>
</comment>
<evidence type="ECO:0000256" key="1">
    <source>
        <dbReference type="ARBA" id="ARBA00022723"/>
    </source>
</evidence>
<organism evidence="3 4">
    <name type="scientific">Cylindrotheca closterium</name>
    <dbReference type="NCBI Taxonomy" id="2856"/>
    <lineage>
        <taxon>Eukaryota</taxon>
        <taxon>Sar</taxon>
        <taxon>Stramenopiles</taxon>
        <taxon>Ochrophyta</taxon>
        <taxon>Bacillariophyta</taxon>
        <taxon>Bacillariophyceae</taxon>
        <taxon>Bacillariophycidae</taxon>
        <taxon>Bacillariales</taxon>
        <taxon>Bacillariaceae</taxon>
        <taxon>Cylindrotheca</taxon>
    </lineage>
</organism>
<evidence type="ECO:0000313" key="4">
    <source>
        <dbReference type="Proteomes" id="UP001295423"/>
    </source>
</evidence>
<accession>A0AAD2JGV3</accession>
<dbReference type="Gene3D" id="3.40.50.150">
    <property type="entry name" value="Vaccinia Virus protein VP39"/>
    <property type="match status" value="1"/>
</dbReference>
<dbReference type="SUPFAM" id="SSF53335">
    <property type="entry name" value="S-adenosyl-L-methionine-dependent methyltransferases"/>
    <property type="match status" value="1"/>
</dbReference>
<dbReference type="Proteomes" id="UP001295423">
    <property type="component" value="Unassembled WGS sequence"/>
</dbReference>
<keyword evidence="2" id="KW-0460">Magnesium</keyword>
<dbReference type="InterPro" id="IPR029063">
    <property type="entry name" value="SAM-dependent_MTases_sf"/>
</dbReference>
<dbReference type="EMBL" id="CAKOGP040001758">
    <property type="protein sequence ID" value="CAJ1949436.1"/>
    <property type="molecule type" value="Genomic_DNA"/>
</dbReference>
<name>A0AAD2JGV3_9STRA</name>
<dbReference type="PANTHER" id="PTHR31009">
    <property type="entry name" value="S-ADENOSYL-L-METHIONINE:CARBOXYL METHYLTRANSFERASE FAMILY PROTEIN"/>
    <property type="match status" value="1"/>
</dbReference>
<evidence type="ECO:0000313" key="3">
    <source>
        <dbReference type="EMBL" id="CAJ1949436.1"/>
    </source>
</evidence>
<protein>
    <submittedName>
        <fullName evidence="3">Uncharacterized protein</fullName>
    </submittedName>
</protein>
<dbReference type="InterPro" id="IPR042086">
    <property type="entry name" value="MeTrfase_capping"/>
</dbReference>
<keyword evidence="1" id="KW-0479">Metal-binding</keyword>
<dbReference type="GO" id="GO:0008168">
    <property type="term" value="F:methyltransferase activity"/>
    <property type="evidence" value="ECO:0007669"/>
    <property type="project" value="InterPro"/>
</dbReference>
<dbReference type="Pfam" id="PF03492">
    <property type="entry name" value="Methyltransf_7"/>
    <property type="match status" value="1"/>
</dbReference>
<proteinExistence type="predicted"/>
<dbReference type="Gene3D" id="1.10.1200.270">
    <property type="entry name" value="Methyltransferase, alpha-helical capping domain"/>
    <property type="match status" value="1"/>
</dbReference>
<dbReference type="GO" id="GO:0046872">
    <property type="term" value="F:metal ion binding"/>
    <property type="evidence" value="ECO:0007669"/>
    <property type="project" value="UniProtKB-KW"/>
</dbReference>
<sequence length="399" mass="44356">MKLSTKSLVLLTPRRTSFALVSLASKAGTGVHKPVGKDGEGEYTAATKGCFDVIDTATPAILGEIFKQDAISSPRAYHIADYGTADAGTSLGLLSRMVESVRKHNNNDEQEVVVHYEDQLTNEWQSVFRHALGLKHVKDAYGNHIETPIALGNVYAEASGVGFHNQCYASNSIDFAISFTAMHWLSSCDVSSLSGTPFMHAARCPEAPQSEKVQAADDWKAILKARSKELVKGGRFVCVNFCVSKEGYFLGQTGKGKSMWDSFETAWNQLHEEGLIDDKEKDAISFPSYYRTMDEFLQGIGEVGGFKVVSAEEKIVPCPYRELYTSGKTSFSEREYAEWFVPTTRTWSHSTFQSALNQERNDKEAIMGKFWDNYISLVAKNPTEHGMDYVHAYIVLEKV</sequence>
<dbReference type="InterPro" id="IPR005299">
    <property type="entry name" value="MeTrfase_7"/>
</dbReference>
<evidence type="ECO:0000256" key="2">
    <source>
        <dbReference type="ARBA" id="ARBA00022842"/>
    </source>
</evidence>